<protein>
    <recommendedName>
        <fullName evidence="4">ATPase</fullName>
    </recommendedName>
</protein>
<dbReference type="KEGG" id="arf:AR1Y2_1845"/>
<gene>
    <name evidence="2" type="ORF">AR1Y2_1845</name>
</gene>
<proteinExistence type="predicted"/>
<accession>A0A4P8IJK0</accession>
<sequence>MDSIVKKLTEIENAAAAIIRHADEQKKELEQEMWQKQKQFDEALKAETKQRLSGTSDEVERQLSEEKARLRKEQEAKIQGLMAEYERRGDQYAREIVKRISEV</sequence>
<evidence type="ECO:0000313" key="2">
    <source>
        <dbReference type="EMBL" id="QCP35299.1"/>
    </source>
</evidence>
<dbReference type="Gene3D" id="1.20.5.2950">
    <property type="match status" value="1"/>
</dbReference>
<keyword evidence="3" id="KW-1185">Reference proteome</keyword>
<organism evidence="2 3">
    <name type="scientific">Anaerostipes rhamnosivorans</name>
    <dbReference type="NCBI Taxonomy" id="1229621"/>
    <lineage>
        <taxon>Bacteria</taxon>
        <taxon>Bacillati</taxon>
        <taxon>Bacillota</taxon>
        <taxon>Clostridia</taxon>
        <taxon>Lachnospirales</taxon>
        <taxon>Lachnospiraceae</taxon>
        <taxon>Anaerostipes</taxon>
    </lineage>
</organism>
<dbReference type="Proteomes" id="UP000298653">
    <property type="component" value="Chromosome"/>
</dbReference>
<keyword evidence="1" id="KW-0175">Coiled coil</keyword>
<dbReference type="RefSeq" id="WP_137328702.1">
    <property type="nucleotide sequence ID" value="NZ_CP040058.1"/>
</dbReference>
<name>A0A4P8IJK0_9FIRM</name>
<dbReference type="OrthoDB" id="1779461at2"/>
<dbReference type="AlphaFoldDB" id="A0A4P8IJK0"/>
<feature type="coiled-coil region" evidence="1">
    <location>
        <begin position="12"/>
        <end position="76"/>
    </location>
</feature>
<evidence type="ECO:0008006" key="4">
    <source>
        <dbReference type="Google" id="ProtNLM"/>
    </source>
</evidence>
<evidence type="ECO:0000256" key="1">
    <source>
        <dbReference type="SAM" id="Coils"/>
    </source>
</evidence>
<evidence type="ECO:0000313" key="3">
    <source>
        <dbReference type="Proteomes" id="UP000298653"/>
    </source>
</evidence>
<dbReference type="EMBL" id="CP040058">
    <property type="protein sequence ID" value="QCP35299.1"/>
    <property type="molecule type" value="Genomic_DNA"/>
</dbReference>
<reference evidence="2 3" key="1">
    <citation type="submission" date="2019-05" db="EMBL/GenBank/DDBJ databases">
        <title>Complete genome sequencing of Anaerostipes rhamnosivorans.</title>
        <authorList>
            <person name="Bui T.P.N."/>
            <person name="de Vos W.M."/>
        </authorList>
    </citation>
    <scope>NUCLEOTIDE SEQUENCE [LARGE SCALE GENOMIC DNA]</scope>
    <source>
        <strain evidence="2 3">1y2</strain>
    </source>
</reference>